<name>A0A8T0MWH3_PANVG</name>
<organism evidence="2 3">
    <name type="scientific">Panicum virgatum</name>
    <name type="common">Blackwell switchgrass</name>
    <dbReference type="NCBI Taxonomy" id="38727"/>
    <lineage>
        <taxon>Eukaryota</taxon>
        <taxon>Viridiplantae</taxon>
        <taxon>Streptophyta</taxon>
        <taxon>Embryophyta</taxon>
        <taxon>Tracheophyta</taxon>
        <taxon>Spermatophyta</taxon>
        <taxon>Magnoliopsida</taxon>
        <taxon>Liliopsida</taxon>
        <taxon>Poales</taxon>
        <taxon>Poaceae</taxon>
        <taxon>PACMAD clade</taxon>
        <taxon>Panicoideae</taxon>
        <taxon>Panicodae</taxon>
        <taxon>Paniceae</taxon>
        <taxon>Panicinae</taxon>
        <taxon>Panicum</taxon>
        <taxon>Panicum sect. Hiantes</taxon>
    </lineage>
</organism>
<accession>A0A8T0MWH3</accession>
<dbReference type="InterPro" id="IPR036047">
    <property type="entry name" value="F-box-like_dom_sf"/>
</dbReference>
<dbReference type="AlphaFoldDB" id="A0A8T0MWH3"/>
<comment type="caution">
    <text evidence="2">The sequence shown here is derived from an EMBL/GenBank/DDBJ whole genome shotgun (WGS) entry which is preliminary data.</text>
</comment>
<dbReference type="Pfam" id="PF00646">
    <property type="entry name" value="F-box"/>
    <property type="match status" value="1"/>
</dbReference>
<dbReference type="InterPro" id="IPR011043">
    <property type="entry name" value="Gal_Oxase/kelch_b-propeller"/>
</dbReference>
<reference evidence="2" key="1">
    <citation type="submission" date="2020-05" db="EMBL/GenBank/DDBJ databases">
        <title>WGS assembly of Panicum virgatum.</title>
        <authorList>
            <person name="Lovell J.T."/>
            <person name="Jenkins J."/>
            <person name="Shu S."/>
            <person name="Juenger T.E."/>
            <person name="Schmutz J."/>
        </authorList>
    </citation>
    <scope>NUCLEOTIDE SEQUENCE</scope>
    <source>
        <strain evidence="2">AP13</strain>
    </source>
</reference>
<dbReference type="EMBL" id="CM029054">
    <property type="protein sequence ID" value="KAG2540893.1"/>
    <property type="molecule type" value="Genomic_DNA"/>
</dbReference>
<dbReference type="InterPro" id="IPR001810">
    <property type="entry name" value="F-box_dom"/>
</dbReference>
<proteinExistence type="predicted"/>
<protein>
    <recommendedName>
        <fullName evidence="1">F-box domain-containing protein</fullName>
    </recommendedName>
</protein>
<dbReference type="PANTHER" id="PTHR32133">
    <property type="entry name" value="OS07G0120400 PROTEIN"/>
    <property type="match status" value="1"/>
</dbReference>
<gene>
    <name evidence="2" type="ORF">PVAP13_9NG587800</name>
</gene>
<dbReference type="Proteomes" id="UP000823388">
    <property type="component" value="Chromosome 9N"/>
</dbReference>
<sequence>MPPAALTDDLIEEILLRFSPEEPELLVRAALVSKCWFRLISDPRFRRRFRELHRAPPMLGFFCNDYLTSRFVPTSSAPLPHVIRVDWRSVDARHGRVLLSAASWHSFSFGCSGDDLVVWDPVTGDHHRLPKLPDHMYPHPYCCNWTAAVLCAAAEGGCDHLDCHRAHFLVVFVCIGSREAVACVYSSETGAWSGRASAQLRRARVHLAAPSALVGNALHFMSGDYGRNIKILKHDLGTQEISLRADGLGFASVHGSKLDLWSRVSGTKGYARWAQSQAIDIGTIGTLPVPASLPTICCIDGVTAIVRGKDQTYVIIHLKTGQIRKIPQDRVIYPVVPYTSFYTPALGPASTCEGPREGSSSP</sequence>
<feature type="domain" description="F-box" evidence="1">
    <location>
        <begin position="6"/>
        <end position="47"/>
    </location>
</feature>
<dbReference type="PANTHER" id="PTHR32133:SF379">
    <property type="entry name" value="F-BOX DOMAIN-CONTAINING PROTEIN"/>
    <property type="match status" value="1"/>
</dbReference>
<evidence type="ECO:0000313" key="3">
    <source>
        <dbReference type="Proteomes" id="UP000823388"/>
    </source>
</evidence>
<evidence type="ECO:0000259" key="1">
    <source>
        <dbReference type="Pfam" id="PF00646"/>
    </source>
</evidence>
<dbReference type="SUPFAM" id="SSF50965">
    <property type="entry name" value="Galactose oxidase, central domain"/>
    <property type="match status" value="1"/>
</dbReference>
<dbReference type="SUPFAM" id="SSF81383">
    <property type="entry name" value="F-box domain"/>
    <property type="match status" value="1"/>
</dbReference>
<keyword evidence="3" id="KW-1185">Reference proteome</keyword>
<evidence type="ECO:0000313" key="2">
    <source>
        <dbReference type="EMBL" id="KAG2540893.1"/>
    </source>
</evidence>